<name>A0ABD4ESP3_9GAMM</name>
<accession>A0ABD4ESP3</accession>
<evidence type="ECO:0000313" key="2">
    <source>
        <dbReference type="EMBL" id="KYL37197.1"/>
    </source>
</evidence>
<dbReference type="AlphaFoldDB" id="A0ABD4ESP3"/>
<sequence length="206" mass="24176">MPSQLVSELKDRYGVEIHYHKASKESYIALEVMKFPSGYYNEIIETAIKQLDTMLCYFSKVLVLRLDLRLKSYSPNNKVMSQFSSRMLQKIKKTYGKVAYIWVREQDKAAQQHYHIAYFLNGHKISHPSKLIDLLKAIWNRVSDGGSLHVPKNSFYQLSTNVDDFYEIFKEAVYRISYLAKCYSKRRVSQSIKNYSASRLVYPKDN</sequence>
<dbReference type="EMBL" id="LVCN01000002">
    <property type="protein sequence ID" value="KYL37197.1"/>
    <property type="molecule type" value="Genomic_DNA"/>
</dbReference>
<gene>
    <name evidence="2" type="ORF">A2I96_05995</name>
</gene>
<feature type="domain" description="YagK/YfjJ C-terminal" evidence="1">
    <location>
        <begin position="57"/>
        <end position="186"/>
    </location>
</feature>
<evidence type="ECO:0000259" key="1">
    <source>
        <dbReference type="Pfam" id="PF11726"/>
    </source>
</evidence>
<proteinExistence type="predicted"/>
<evidence type="ECO:0000313" key="3">
    <source>
        <dbReference type="Proteomes" id="UP000075763"/>
    </source>
</evidence>
<dbReference type="Pfam" id="PF11726">
    <property type="entry name" value="YagK_YfjJ_C"/>
    <property type="match status" value="1"/>
</dbReference>
<protein>
    <recommendedName>
        <fullName evidence="1">YagK/YfjJ C-terminal domain-containing protein</fullName>
    </recommendedName>
</protein>
<dbReference type="Proteomes" id="UP000075763">
    <property type="component" value="Unassembled WGS sequence"/>
</dbReference>
<reference evidence="2 3" key="1">
    <citation type="submission" date="2016-03" db="EMBL/GenBank/DDBJ databases">
        <authorList>
            <person name="Zhang H."/>
            <person name="Liu R."/>
            <person name="Wang M."/>
            <person name="Wang H."/>
            <person name="Wang L."/>
            <person name="Song L."/>
        </authorList>
    </citation>
    <scope>NUCLEOTIDE SEQUENCE [LARGE SCALE GENOMIC DNA]</scope>
    <source>
        <strain evidence="2 3">DSM 16099</strain>
    </source>
</reference>
<organism evidence="2 3">
    <name type="scientific">Pseudoalteromonas tetraodonis</name>
    <dbReference type="NCBI Taxonomy" id="43659"/>
    <lineage>
        <taxon>Bacteria</taxon>
        <taxon>Pseudomonadati</taxon>
        <taxon>Pseudomonadota</taxon>
        <taxon>Gammaproteobacteria</taxon>
        <taxon>Alteromonadales</taxon>
        <taxon>Pseudoalteromonadaceae</taxon>
        <taxon>Pseudoalteromonas</taxon>
    </lineage>
</organism>
<dbReference type="InterPro" id="IPR057271">
    <property type="entry name" value="YagK_YfjJ_C"/>
</dbReference>
<comment type="caution">
    <text evidence="2">The sequence shown here is derived from an EMBL/GenBank/DDBJ whole genome shotgun (WGS) entry which is preliminary data.</text>
</comment>